<gene>
    <name evidence="2" type="ORF">XPG1_0621</name>
</gene>
<keyword evidence="3" id="KW-1185">Reference proteome</keyword>
<dbReference type="OrthoDB" id="6444800at2"/>
<dbReference type="KEGG" id="xpo:XPG1_0621"/>
<dbReference type="Proteomes" id="UP000032735">
    <property type="component" value="Chromosome"/>
</dbReference>
<name>A0A068R069_9GAMM</name>
<reference evidence="2 3" key="1">
    <citation type="submission" date="2013-07" db="EMBL/GenBank/DDBJ databases">
        <authorList>
            <person name="Genoscope - CEA"/>
        </authorList>
    </citation>
    <scope>NUCLEOTIDE SEQUENCE [LARGE SCALE GENOMIC DNA]</scope>
    <source>
        <strain evidence="2 3">G6</strain>
    </source>
</reference>
<feature type="transmembrane region" description="Helical" evidence="1">
    <location>
        <begin position="44"/>
        <end position="65"/>
    </location>
</feature>
<dbReference type="AlphaFoldDB" id="A0A068R069"/>
<protein>
    <submittedName>
        <fullName evidence="2">Uncharacterized protein</fullName>
    </submittedName>
</protein>
<organism evidence="2 3">
    <name type="scientific">Xenorhabdus poinarii G6</name>
    <dbReference type="NCBI Taxonomy" id="1354304"/>
    <lineage>
        <taxon>Bacteria</taxon>
        <taxon>Pseudomonadati</taxon>
        <taxon>Pseudomonadota</taxon>
        <taxon>Gammaproteobacteria</taxon>
        <taxon>Enterobacterales</taxon>
        <taxon>Morganellaceae</taxon>
        <taxon>Xenorhabdus</taxon>
    </lineage>
</organism>
<keyword evidence="1" id="KW-0812">Transmembrane</keyword>
<evidence type="ECO:0000313" key="3">
    <source>
        <dbReference type="Proteomes" id="UP000032735"/>
    </source>
</evidence>
<feature type="transmembrane region" description="Helical" evidence="1">
    <location>
        <begin position="71"/>
        <end position="95"/>
    </location>
</feature>
<keyword evidence="1" id="KW-0472">Membrane</keyword>
<sequence>MEKNIESLMIEHGFTSKDISLIKAASERSGYEIMQEICILKRKFHGVVFVFFIALSFFICMLLLAHDIDDYINTALTFFISMPMVLYFSSVRLTYKSFMFIKKYKG</sequence>
<evidence type="ECO:0000313" key="2">
    <source>
        <dbReference type="EMBL" id="CDG20276.1"/>
    </source>
</evidence>
<evidence type="ECO:0000256" key="1">
    <source>
        <dbReference type="SAM" id="Phobius"/>
    </source>
</evidence>
<keyword evidence="1" id="KW-1133">Transmembrane helix</keyword>
<dbReference type="HOGENOM" id="CLU_158506_1_0_6"/>
<accession>A0A068R069</accession>
<dbReference type="EMBL" id="FO704551">
    <property type="protein sequence ID" value="CDG20276.1"/>
    <property type="molecule type" value="Genomic_DNA"/>
</dbReference>
<dbReference type="RefSeq" id="WP_045957732.1">
    <property type="nucleotide sequence ID" value="NZ_FO704551.1"/>
</dbReference>
<proteinExistence type="predicted"/>